<comment type="caution">
    <text evidence="1">The sequence shown here is derived from an EMBL/GenBank/DDBJ whole genome shotgun (WGS) entry which is preliminary data.</text>
</comment>
<reference evidence="1 2" key="1">
    <citation type="submission" date="2016-11" db="EMBL/GenBank/DDBJ databases">
        <title>Paenibacillus species isolates.</title>
        <authorList>
            <person name="Beno S.M."/>
        </authorList>
    </citation>
    <scope>NUCLEOTIDE SEQUENCE [LARGE SCALE GENOMIC DNA]</scope>
    <source>
        <strain evidence="1 2">FSL H7-0443</strain>
    </source>
</reference>
<name>A0A1R0ZAZ0_9BACL</name>
<evidence type="ECO:0000313" key="1">
    <source>
        <dbReference type="EMBL" id="OME65795.1"/>
    </source>
</evidence>
<sequence length="97" mass="11815">MIADIRALKNKTDFILVYLHFGREYRSFPCKLQHTKKTRLNRSYRQPRHFLLSNFLIVLAVNLNRESLECFFDEMSKRTFPVKHMLQITEFSRREAY</sequence>
<dbReference type="AlphaFoldDB" id="A0A1R0ZAZ0"/>
<dbReference type="Proteomes" id="UP000187425">
    <property type="component" value="Unassembled WGS sequence"/>
</dbReference>
<protein>
    <submittedName>
        <fullName evidence="1">Uncharacterized protein</fullName>
    </submittedName>
</protein>
<organism evidence="1 2">
    <name type="scientific">Paenibacillus odorifer</name>
    <dbReference type="NCBI Taxonomy" id="189426"/>
    <lineage>
        <taxon>Bacteria</taxon>
        <taxon>Bacillati</taxon>
        <taxon>Bacillota</taxon>
        <taxon>Bacilli</taxon>
        <taxon>Bacillales</taxon>
        <taxon>Paenibacillaceae</taxon>
        <taxon>Paenibacillus</taxon>
    </lineage>
</organism>
<accession>A0A1R0ZAZ0</accession>
<dbReference type="EMBL" id="MPTW01000017">
    <property type="protein sequence ID" value="OME65795.1"/>
    <property type="molecule type" value="Genomic_DNA"/>
</dbReference>
<gene>
    <name evidence="1" type="ORF">BSK65_23695</name>
</gene>
<evidence type="ECO:0000313" key="2">
    <source>
        <dbReference type="Proteomes" id="UP000187425"/>
    </source>
</evidence>
<proteinExistence type="predicted"/>